<gene>
    <name evidence="9" type="primary">car15</name>
</gene>
<feature type="chain" id="PRO_5034616974" description="Carbonic anhydrase" evidence="7">
    <location>
        <begin position="26"/>
        <end position="321"/>
    </location>
</feature>
<evidence type="ECO:0000256" key="3">
    <source>
        <dbReference type="ARBA" id="ARBA00022723"/>
    </source>
</evidence>
<dbReference type="AlphaFoldDB" id="A0A8C9RVD8"/>
<feature type="domain" description="Alpha-carbonic anhydrase" evidence="8">
    <location>
        <begin position="26"/>
        <end position="289"/>
    </location>
</feature>
<reference evidence="9 10" key="1">
    <citation type="submission" date="2019-04" db="EMBL/GenBank/DDBJ databases">
        <authorList>
            <consortium name="Wellcome Sanger Institute Data Sharing"/>
        </authorList>
    </citation>
    <scope>NUCLEOTIDE SEQUENCE [LARGE SCALE GENOMIC DNA]</scope>
</reference>
<dbReference type="GO" id="GO:0008270">
    <property type="term" value="F:zinc ion binding"/>
    <property type="evidence" value="ECO:0007669"/>
    <property type="project" value="UniProtKB-UniRule"/>
</dbReference>
<dbReference type="GO" id="GO:0004089">
    <property type="term" value="F:carbonate dehydratase activity"/>
    <property type="evidence" value="ECO:0007669"/>
    <property type="project" value="UniProtKB-UniRule"/>
</dbReference>
<dbReference type="InterPro" id="IPR023561">
    <property type="entry name" value="Carbonic_anhydrase_a-class"/>
</dbReference>
<feature type="signal peptide" evidence="7">
    <location>
        <begin position="1"/>
        <end position="25"/>
    </location>
</feature>
<dbReference type="SUPFAM" id="SSF51069">
    <property type="entry name" value="Carbonic anhydrase"/>
    <property type="match status" value="1"/>
</dbReference>
<dbReference type="InterPro" id="IPR018338">
    <property type="entry name" value="Carbonic_anhydrase_a-class_CS"/>
</dbReference>
<keyword evidence="6 7" id="KW-0456">Lyase</keyword>
<dbReference type="GeneID" id="108934125"/>
<dbReference type="Ensembl" id="ENSSFOT00015024190.2">
    <property type="protein sequence ID" value="ENSSFOP00015023930.1"/>
    <property type="gene ID" value="ENSSFOG00015015378.2"/>
</dbReference>
<keyword evidence="7" id="KW-0732">Signal</keyword>
<dbReference type="GO" id="GO:0005886">
    <property type="term" value="C:plasma membrane"/>
    <property type="evidence" value="ECO:0007669"/>
    <property type="project" value="TreeGrafter"/>
</dbReference>
<comment type="function">
    <text evidence="7">Reversible hydration of carbon dioxide.</text>
</comment>
<keyword evidence="5" id="KW-0325">Glycoprotein</keyword>
<dbReference type="CTD" id="80733"/>
<dbReference type="SMART" id="SM01057">
    <property type="entry name" value="Carb_anhydrase"/>
    <property type="match status" value="1"/>
</dbReference>
<dbReference type="Gene3D" id="3.10.200.10">
    <property type="entry name" value="Alpha carbonic anhydrase"/>
    <property type="match status" value="1"/>
</dbReference>
<dbReference type="Proteomes" id="UP000694397">
    <property type="component" value="Chromosome 6"/>
</dbReference>
<dbReference type="GeneTree" id="ENSGT00940000162972"/>
<organism evidence="9 10">
    <name type="scientific">Scleropages formosus</name>
    <name type="common">Asian bonytongue</name>
    <name type="synonym">Osteoglossum formosum</name>
    <dbReference type="NCBI Taxonomy" id="113540"/>
    <lineage>
        <taxon>Eukaryota</taxon>
        <taxon>Metazoa</taxon>
        <taxon>Chordata</taxon>
        <taxon>Craniata</taxon>
        <taxon>Vertebrata</taxon>
        <taxon>Euteleostomi</taxon>
        <taxon>Actinopterygii</taxon>
        <taxon>Neopterygii</taxon>
        <taxon>Teleostei</taxon>
        <taxon>Osteoglossocephala</taxon>
        <taxon>Osteoglossomorpha</taxon>
        <taxon>Osteoglossiformes</taxon>
        <taxon>Osteoglossidae</taxon>
        <taxon>Scleropages</taxon>
    </lineage>
</organism>
<comment type="similarity">
    <text evidence="1 7">Belongs to the alpha-carbonic anhydrase family.</text>
</comment>
<evidence type="ECO:0000313" key="10">
    <source>
        <dbReference type="Proteomes" id="UP000694397"/>
    </source>
</evidence>
<dbReference type="PANTHER" id="PTHR18952">
    <property type="entry name" value="CARBONIC ANHYDRASE"/>
    <property type="match status" value="1"/>
</dbReference>
<dbReference type="Pfam" id="PF00194">
    <property type="entry name" value="Carb_anhydrase"/>
    <property type="match status" value="1"/>
</dbReference>
<dbReference type="PROSITE" id="PS00162">
    <property type="entry name" value="ALPHA_CA_1"/>
    <property type="match status" value="1"/>
</dbReference>
<sequence>MCPTSAAPSRGIVFALIMFAATSLAVDYCYDQYYCSPYSWGDAYPSCHPIVGAHHSPINLDGNMARNDSLGGVHLEGFQGVHAGEWRLKNNGHSVVLELGGGMAVMGGGLPGTYQTLQLHFHWGSSTTNGSEHTLDSRRYPMEMHIVSRKSIHHNLTSALHDPSGLAVLGVFIDVTGLDNDNFTVISSLIPSIAYKGKTVTVKPFPLLNLLPAQNLSQFYRYHGSLTTPPCSQAVMWTVFEVPIYVSQQQINAFTSGIYQSEEGANKTLLQRNFRHIHETFSREVLASRDATLIPVSAVASARSALALVLFALLLLPTWLP</sequence>
<evidence type="ECO:0000259" key="8">
    <source>
        <dbReference type="PROSITE" id="PS51144"/>
    </source>
</evidence>
<dbReference type="FunFam" id="3.10.200.10:FF:000003">
    <property type="entry name" value="Carbonic anhydrase 12"/>
    <property type="match status" value="1"/>
</dbReference>
<dbReference type="RefSeq" id="XP_018607177.1">
    <property type="nucleotide sequence ID" value="XM_018751661.1"/>
</dbReference>
<evidence type="ECO:0000256" key="7">
    <source>
        <dbReference type="RuleBase" id="RU367011"/>
    </source>
</evidence>
<dbReference type="EC" id="4.2.1.1" evidence="2 7"/>
<reference evidence="9" key="2">
    <citation type="submission" date="2025-08" db="UniProtKB">
        <authorList>
            <consortium name="Ensembl"/>
        </authorList>
    </citation>
    <scope>IDENTIFICATION</scope>
</reference>
<comment type="catalytic activity">
    <reaction evidence="7">
        <text>hydrogencarbonate + H(+) = CO2 + H2O</text>
        <dbReference type="Rhea" id="RHEA:10748"/>
        <dbReference type="ChEBI" id="CHEBI:15377"/>
        <dbReference type="ChEBI" id="CHEBI:15378"/>
        <dbReference type="ChEBI" id="CHEBI:16526"/>
        <dbReference type="ChEBI" id="CHEBI:17544"/>
        <dbReference type="EC" id="4.2.1.1"/>
    </reaction>
</comment>
<evidence type="ECO:0000256" key="4">
    <source>
        <dbReference type="ARBA" id="ARBA00022833"/>
    </source>
</evidence>
<evidence type="ECO:0000256" key="1">
    <source>
        <dbReference type="ARBA" id="ARBA00010718"/>
    </source>
</evidence>
<dbReference type="PANTHER" id="PTHR18952:SF134">
    <property type="entry name" value="CARBONIC ANHYDRASE 15"/>
    <property type="match status" value="1"/>
</dbReference>
<dbReference type="InterPro" id="IPR001148">
    <property type="entry name" value="CA_dom"/>
</dbReference>
<keyword evidence="3 7" id="KW-0479">Metal-binding</keyword>
<reference evidence="9" key="3">
    <citation type="submission" date="2025-09" db="UniProtKB">
        <authorList>
            <consortium name="Ensembl"/>
        </authorList>
    </citation>
    <scope>IDENTIFICATION</scope>
</reference>
<keyword evidence="10" id="KW-1185">Reference proteome</keyword>
<protein>
    <recommendedName>
        <fullName evidence="2 7">Carbonic anhydrase</fullName>
        <ecNumber evidence="2 7">4.2.1.1</ecNumber>
    </recommendedName>
</protein>
<dbReference type="InterPro" id="IPR036398">
    <property type="entry name" value="CA_dom_sf"/>
</dbReference>
<evidence type="ECO:0000256" key="2">
    <source>
        <dbReference type="ARBA" id="ARBA00012925"/>
    </source>
</evidence>
<evidence type="ECO:0000256" key="5">
    <source>
        <dbReference type="ARBA" id="ARBA00023180"/>
    </source>
</evidence>
<dbReference type="KEGG" id="sfm:108934125"/>
<evidence type="ECO:0000256" key="6">
    <source>
        <dbReference type="ARBA" id="ARBA00023239"/>
    </source>
</evidence>
<dbReference type="OrthoDB" id="429145at2759"/>
<comment type="cofactor">
    <cofactor evidence="7">
        <name>Zn(2+)</name>
        <dbReference type="ChEBI" id="CHEBI:29105"/>
    </cofactor>
</comment>
<evidence type="ECO:0000313" key="9">
    <source>
        <dbReference type="Ensembl" id="ENSSFOP00015023930.1"/>
    </source>
</evidence>
<proteinExistence type="inferred from homology"/>
<keyword evidence="4 7" id="KW-0862">Zinc</keyword>
<name>A0A8C9RVD8_SCLFO</name>
<accession>A0A8C9RVD8</accession>
<dbReference type="PROSITE" id="PS51144">
    <property type="entry name" value="ALPHA_CA_2"/>
    <property type="match status" value="1"/>
</dbReference>